<name>A0ABT2J7A4_9PSEU</name>
<dbReference type="PANTHER" id="PTHR38432:SF1">
    <property type="entry name" value="TELA-LIKE PROTEIN SAOUHSC_01408"/>
    <property type="match status" value="1"/>
</dbReference>
<organism evidence="2 3">
    <name type="scientific">Actinophytocola gossypii</name>
    <dbReference type="NCBI Taxonomy" id="2812003"/>
    <lineage>
        <taxon>Bacteria</taxon>
        <taxon>Bacillati</taxon>
        <taxon>Actinomycetota</taxon>
        <taxon>Actinomycetes</taxon>
        <taxon>Pseudonocardiales</taxon>
        <taxon>Pseudonocardiaceae</taxon>
    </lineage>
</organism>
<sequence length="384" mass="41585">MNDVVLTPPEPVEPVPVSSAAGLVALDDEVRAEVAERAAAFGERLGALDPRAPEFHAALTELLTVGESDMRVAASIAEALLDRSANALAGERGGPATAQQEIALSLAELRRTVHELDPARLPVTGRKLRRWFPAANEARKLLARYRAAREPVNALVVHLRTRQDTLKRDNAAIGGERERLWRTMSDLSRAAALAAAVDEAVDRQAGVLDLADPGRALALRSDVLHPIRQRNQDILTQLAVCAQGYLALDLLRRNNDELVRGVERAVSTTVSALRIALVVSGALAHQRDVADEVEAVRSTTEGLIRSNAELLSLRTEEMRRAAADPAVGVATIRESFERIYAAIDSIDEYRAAAVHSMASTVDALSTEIRRAEEYLRRSHAAEGA</sequence>
<evidence type="ECO:0000256" key="1">
    <source>
        <dbReference type="ARBA" id="ARBA00005541"/>
    </source>
</evidence>
<evidence type="ECO:0000313" key="2">
    <source>
        <dbReference type="EMBL" id="MCT2583683.1"/>
    </source>
</evidence>
<dbReference type="Pfam" id="PF05816">
    <property type="entry name" value="TelA"/>
    <property type="match status" value="1"/>
</dbReference>
<dbReference type="RefSeq" id="WP_260191071.1">
    <property type="nucleotide sequence ID" value="NZ_JAFFZE010000010.1"/>
</dbReference>
<dbReference type="InterPro" id="IPR008863">
    <property type="entry name" value="Toxic_anion-R_TelA"/>
</dbReference>
<protein>
    <submittedName>
        <fullName evidence="2">Toxic anion resistance protein</fullName>
    </submittedName>
</protein>
<evidence type="ECO:0000313" key="3">
    <source>
        <dbReference type="Proteomes" id="UP001156441"/>
    </source>
</evidence>
<accession>A0ABT2J7A4</accession>
<proteinExistence type="inferred from homology"/>
<gene>
    <name evidence="2" type="ORF">JT362_11195</name>
</gene>
<reference evidence="2 3" key="1">
    <citation type="submission" date="2021-02" db="EMBL/GenBank/DDBJ databases">
        <title>Actinophytocola xerophila sp. nov., isolated from soil of cotton cropping field.</title>
        <authorList>
            <person name="Huang R."/>
            <person name="Chen X."/>
            <person name="Ge X."/>
            <person name="Liu W."/>
        </authorList>
    </citation>
    <scope>NUCLEOTIDE SEQUENCE [LARGE SCALE GENOMIC DNA]</scope>
    <source>
        <strain evidence="2 3">S1-96</strain>
    </source>
</reference>
<comment type="caution">
    <text evidence="2">The sequence shown here is derived from an EMBL/GenBank/DDBJ whole genome shotgun (WGS) entry which is preliminary data.</text>
</comment>
<dbReference type="PANTHER" id="PTHR38432">
    <property type="entry name" value="TELA-LIKE PROTEIN SAOUHSC_01408"/>
    <property type="match status" value="1"/>
</dbReference>
<dbReference type="Proteomes" id="UP001156441">
    <property type="component" value="Unassembled WGS sequence"/>
</dbReference>
<comment type="similarity">
    <text evidence="1">Belongs to the TelA family.</text>
</comment>
<dbReference type="EMBL" id="JAFFZE010000010">
    <property type="protein sequence ID" value="MCT2583683.1"/>
    <property type="molecule type" value="Genomic_DNA"/>
</dbReference>
<keyword evidence="3" id="KW-1185">Reference proteome</keyword>